<feature type="transmembrane region" description="Helical" evidence="1">
    <location>
        <begin position="24"/>
        <end position="42"/>
    </location>
</feature>
<dbReference type="Proteomes" id="UP000318394">
    <property type="component" value="Unassembled WGS sequence"/>
</dbReference>
<dbReference type="Proteomes" id="UP000315164">
    <property type="component" value="Unassembled WGS sequence"/>
</dbReference>
<feature type="transmembrane region" description="Helical" evidence="1">
    <location>
        <begin position="48"/>
        <end position="65"/>
    </location>
</feature>
<organism evidence="3 4">
    <name type="scientific">Mannheimia haemolytica</name>
    <name type="common">Pasteurella haemolytica</name>
    <dbReference type="NCBI Taxonomy" id="75985"/>
    <lineage>
        <taxon>Bacteria</taxon>
        <taxon>Pseudomonadati</taxon>
        <taxon>Pseudomonadota</taxon>
        <taxon>Gammaproteobacteria</taxon>
        <taxon>Pasteurellales</taxon>
        <taxon>Pasteurellaceae</taxon>
        <taxon>Mannheimia</taxon>
    </lineage>
</organism>
<keyword evidence="1" id="KW-0472">Membrane</keyword>
<keyword evidence="1" id="KW-1133">Transmembrane helix</keyword>
<dbReference type="AlphaFoldDB" id="A0A547E990"/>
<name>A0A547E990_MANHA</name>
<dbReference type="EMBL" id="VAJB01000042">
    <property type="protein sequence ID" value="TRB72081.1"/>
    <property type="molecule type" value="Genomic_DNA"/>
</dbReference>
<dbReference type="KEGG" id="mhay:VK67_07980"/>
<dbReference type="EMBL" id="VAJI01000045">
    <property type="protein sequence ID" value="TRB34638.1"/>
    <property type="molecule type" value="Genomic_DNA"/>
</dbReference>
<evidence type="ECO:0000313" key="5">
    <source>
        <dbReference type="Proteomes" id="UP000318394"/>
    </source>
</evidence>
<proteinExistence type="predicted"/>
<dbReference type="OrthoDB" id="5685689at2"/>
<evidence type="ECO:0000313" key="2">
    <source>
        <dbReference type="EMBL" id="TRB34638.1"/>
    </source>
</evidence>
<dbReference type="KEGG" id="mhaq:WC39_07980"/>
<accession>A0A547E990</accession>
<keyword evidence="1" id="KW-0812">Transmembrane</keyword>
<gene>
    <name evidence="3" type="ORF">FEA53_12605</name>
    <name evidence="2" type="ORF">FEB89_12675</name>
</gene>
<dbReference type="GeneID" id="67369301"/>
<sequence length="80" mass="9019">MFGKLFYKMNPKVLAKIGEDFRKAGYLMGAGFVGMVISNDQISTSEGFVLFLWGLYIWIIGHIALHHSEKILNSKQGEPK</sequence>
<keyword evidence="5" id="KW-1185">Reference proteome</keyword>
<evidence type="ECO:0000313" key="3">
    <source>
        <dbReference type="EMBL" id="TRB72081.1"/>
    </source>
</evidence>
<dbReference type="RefSeq" id="WP_006251599.1">
    <property type="nucleotide sequence ID" value="NZ_CP011098.1"/>
</dbReference>
<evidence type="ECO:0000256" key="1">
    <source>
        <dbReference type="SAM" id="Phobius"/>
    </source>
</evidence>
<comment type="caution">
    <text evidence="3">The sequence shown here is derived from an EMBL/GenBank/DDBJ whole genome shotgun (WGS) entry which is preliminary data.</text>
</comment>
<protein>
    <submittedName>
        <fullName evidence="3">Uncharacterized protein</fullName>
    </submittedName>
</protein>
<evidence type="ECO:0000313" key="4">
    <source>
        <dbReference type="Proteomes" id="UP000315164"/>
    </source>
</evidence>
<reference evidence="4 5" key="1">
    <citation type="journal article" date="2019" name="Vet. Microbiol.">
        <title>Genetic characterization of susceptible and multi-drug resistant Mannheimia haemolytica isolated from high-risk stocker calves prior to and after antimicrobial metaphylaxis.</title>
        <authorList>
            <person name="Snyder E.R."/>
            <person name="Alvarez-Narvaez S."/>
            <person name="Credille B.C."/>
        </authorList>
    </citation>
    <scope>NUCLEOTIDE SEQUENCE [LARGE SCALE GENOMIC DNA]</scope>
    <source>
        <strain evidence="3 4">UGA-R5-128-1</strain>
        <strain evidence="2 5">UGA-R7-163-1</strain>
    </source>
</reference>